<dbReference type="EMBL" id="CAADFJ010000001">
    <property type="protein sequence ID" value="VFJ94889.1"/>
    <property type="molecule type" value="Genomic_DNA"/>
</dbReference>
<gene>
    <name evidence="2" type="ORF">BECKH772A_GA0070896_100087</name>
    <name evidence="3" type="ORF">BECKH772B_GA0070898_1004621</name>
    <name evidence="4" type="ORF">BECKH772C_GA0070978_1000141</name>
</gene>
<evidence type="ECO:0000313" key="4">
    <source>
        <dbReference type="EMBL" id="VFJ94889.1"/>
    </source>
</evidence>
<evidence type="ECO:0000256" key="1">
    <source>
        <dbReference type="SAM" id="Phobius"/>
    </source>
</evidence>
<keyword evidence="1" id="KW-0812">Transmembrane</keyword>
<name>A0A450U8N8_9GAMM</name>
<protein>
    <recommendedName>
        <fullName evidence="5">Tetratricopeptide repeat-containing protein</fullName>
    </recommendedName>
</protein>
<sequence length="474" mass="54397">MISILEDPLMWLIVKNAIVFIFAFLFGKDIGRYGISQLLNTRFANIVYDAISLLVKAGIIVFFIPPLNVADFIIGLAHEQLKPADLQGYFIILNSPYFSLLTGLVLGFMYGRKRPSRTVAFNEARELYEDCMHMYGDWFPKGWAGLDDRLYKRKNVVLEAFQKVLVYMEKEPYKEDDTKQQSMVFYYEYALTLASFNEFQDAFANLELSYKFLNHYSPPRQIAEEKKAEMEAQILTLKGEILCMMGKANKAYETFQSAKTIAESISRLNSLHISIIDERLLMFDFYVATALYEKSIREHGNHSQECYKHVDCDEKEKKLVVEAFERAIHSVGSAKKSIETDNTEKQILSNSFLGINFGAAANYPKTISIEIGYMKVTYEYASALAGLNEIQRASECIDLSYISYLFFCRRHPIIKPRFNDIGVKILMLKGCILCSLENKNGAKECFMSAKRILKSTPMSLELSILREKLHKLDC</sequence>
<dbReference type="SUPFAM" id="SSF48452">
    <property type="entry name" value="TPR-like"/>
    <property type="match status" value="1"/>
</dbReference>
<evidence type="ECO:0008006" key="5">
    <source>
        <dbReference type="Google" id="ProtNLM"/>
    </source>
</evidence>
<dbReference type="EMBL" id="CAADFI010000046">
    <property type="protein sequence ID" value="VFJ93569.1"/>
    <property type="molecule type" value="Genomic_DNA"/>
</dbReference>
<feature type="transmembrane region" description="Helical" evidence="1">
    <location>
        <begin position="43"/>
        <end position="66"/>
    </location>
</feature>
<reference evidence="2" key="1">
    <citation type="submission" date="2019-02" db="EMBL/GenBank/DDBJ databases">
        <authorList>
            <person name="Gruber-Vodicka R. H."/>
            <person name="Seah K. B. B."/>
        </authorList>
    </citation>
    <scope>NUCLEOTIDE SEQUENCE</scope>
    <source>
        <strain evidence="4">BECK_SA2B12</strain>
        <strain evidence="2">BECK_SA2B15</strain>
        <strain evidence="3">BECK_SA2B20</strain>
    </source>
</reference>
<feature type="transmembrane region" description="Helical" evidence="1">
    <location>
        <begin position="86"/>
        <end position="110"/>
    </location>
</feature>
<keyword evidence="1" id="KW-0472">Membrane</keyword>
<evidence type="ECO:0000313" key="2">
    <source>
        <dbReference type="EMBL" id="VFJ88324.1"/>
    </source>
</evidence>
<dbReference type="InterPro" id="IPR011990">
    <property type="entry name" value="TPR-like_helical_dom_sf"/>
</dbReference>
<accession>A0A450U8N8</accession>
<feature type="transmembrane region" description="Helical" evidence="1">
    <location>
        <begin position="12"/>
        <end position="31"/>
    </location>
</feature>
<organism evidence="2">
    <name type="scientific">Candidatus Kentrum eta</name>
    <dbReference type="NCBI Taxonomy" id="2126337"/>
    <lineage>
        <taxon>Bacteria</taxon>
        <taxon>Pseudomonadati</taxon>
        <taxon>Pseudomonadota</taxon>
        <taxon>Gammaproteobacteria</taxon>
        <taxon>Candidatus Kentrum</taxon>
    </lineage>
</organism>
<keyword evidence="1" id="KW-1133">Transmembrane helix</keyword>
<evidence type="ECO:0000313" key="3">
    <source>
        <dbReference type="EMBL" id="VFJ93569.1"/>
    </source>
</evidence>
<dbReference type="EMBL" id="CAADFG010000008">
    <property type="protein sequence ID" value="VFJ88324.1"/>
    <property type="molecule type" value="Genomic_DNA"/>
</dbReference>
<proteinExistence type="predicted"/>
<dbReference type="AlphaFoldDB" id="A0A450U8N8"/>